<organism evidence="2 3">
    <name type="scientific">Teratosphaeria destructans</name>
    <dbReference type="NCBI Taxonomy" id="418781"/>
    <lineage>
        <taxon>Eukaryota</taxon>
        <taxon>Fungi</taxon>
        <taxon>Dikarya</taxon>
        <taxon>Ascomycota</taxon>
        <taxon>Pezizomycotina</taxon>
        <taxon>Dothideomycetes</taxon>
        <taxon>Dothideomycetidae</taxon>
        <taxon>Mycosphaerellales</taxon>
        <taxon>Teratosphaeriaceae</taxon>
        <taxon>Teratosphaeria</taxon>
    </lineage>
</organism>
<dbReference type="AlphaFoldDB" id="A0A9W7SUF8"/>
<feature type="signal peptide" evidence="1">
    <location>
        <begin position="1"/>
        <end position="24"/>
    </location>
</feature>
<dbReference type="EMBL" id="RIBY02001346">
    <property type="protein sequence ID" value="KAH9829621.1"/>
    <property type="molecule type" value="Genomic_DNA"/>
</dbReference>
<proteinExistence type="predicted"/>
<protein>
    <submittedName>
        <fullName evidence="2">Uncharacterized protein</fullName>
    </submittedName>
</protein>
<dbReference type="OrthoDB" id="3938729at2759"/>
<dbReference type="Proteomes" id="UP001138500">
    <property type="component" value="Unassembled WGS sequence"/>
</dbReference>
<evidence type="ECO:0000256" key="1">
    <source>
        <dbReference type="SAM" id="SignalP"/>
    </source>
</evidence>
<name>A0A9W7SUF8_9PEZI</name>
<reference evidence="2 3" key="2">
    <citation type="journal article" date="2021" name="Curr. Genet.">
        <title>Genetic response to nitrogen starvation in the aggressive Eucalyptus foliar pathogen Teratosphaeria destructans.</title>
        <authorList>
            <person name="Havenga M."/>
            <person name="Wingfield B.D."/>
            <person name="Wingfield M.J."/>
            <person name="Dreyer L.L."/>
            <person name="Roets F."/>
            <person name="Aylward J."/>
        </authorList>
    </citation>
    <scope>NUCLEOTIDE SEQUENCE [LARGE SCALE GENOMIC DNA]</scope>
    <source>
        <strain evidence="2">CMW44962</strain>
    </source>
</reference>
<evidence type="ECO:0000313" key="2">
    <source>
        <dbReference type="EMBL" id="KAH9829621.1"/>
    </source>
</evidence>
<gene>
    <name evidence="2" type="ORF">Tdes44962_MAKER09110</name>
</gene>
<reference evidence="2 3" key="1">
    <citation type="journal article" date="2018" name="IMA Fungus">
        <title>IMA Genome-F 10: Nine draft genome sequences of Claviceps purpurea s.lat., including C. arundinis, C. humidiphila, and C. cf. spartinae, pseudomolecules for the pitch canker pathogen Fusarium circinatum, draft genome of Davidsoniella eucalypti, Grosmannia galeiformis, Quambalaria eucalypti, and Teratosphaeria destructans.</title>
        <authorList>
            <person name="Wingfield B.D."/>
            <person name="Liu M."/>
            <person name="Nguyen H.D."/>
            <person name="Lane F.A."/>
            <person name="Morgan S.W."/>
            <person name="De Vos L."/>
            <person name="Wilken P.M."/>
            <person name="Duong T.A."/>
            <person name="Aylward J."/>
            <person name="Coetzee M.P."/>
            <person name="Dadej K."/>
            <person name="De Beer Z.W."/>
            <person name="Findlay W."/>
            <person name="Havenga M."/>
            <person name="Kolarik M."/>
            <person name="Menzies J.G."/>
            <person name="Naidoo K."/>
            <person name="Pochopski O."/>
            <person name="Shoukouhi P."/>
            <person name="Santana Q.C."/>
            <person name="Seifert K.A."/>
            <person name="Soal N."/>
            <person name="Steenkamp E.T."/>
            <person name="Tatham C.T."/>
            <person name="van der Nest M.A."/>
            <person name="Wingfield M.J."/>
        </authorList>
    </citation>
    <scope>NUCLEOTIDE SEQUENCE [LARGE SCALE GENOMIC DNA]</scope>
    <source>
        <strain evidence="2">CMW44962</strain>
    </source>
</reference>
<comment type="caution">
    <text evidence="2">The sequence shown here is derived from an EMBL/GenBank/DDBJ whole genome shotgun (WGS) entry which is preliminary data.</text>
</comment>
<evidence type="ECO:0000313" key="3">
    <source>
        <dbReference type="Proteomes" id="UP001138500"/>
    </source>
</evidence>
<keyword evidence="1" id="KW-0732">Signal</keyword>
<keyword evidence="3" id="KW-1185">Reference proteome</keyword>
<sequence length="312" mass="33803">MFSAKSFSLKTLPVLFLWTLYCSALLIPPQDDNEAGELQSPAAMLRARDELVARGPLDALEAEAIEHAKQGDFEKYHELAVRAARLSEDPEVRAMADGPQKRDEAAGADAVVGGAEKCIGRGGWHITFRSGLACWDATYRAPPRDPHQHVIHTMRSVIMFTGGGRKLAAREGMSTLLKTAREADAARVAQEAEAAATKRRKARDARAASGVELYNERRSPDPSDLTTRGDAVPDLFGIHIHIHITWHFLDEISPFVNVITAAIVAGTVCWESYLEPPAFLLLAVAVYGLCGALAAEIVPAVINLVGTITHHA</sequence>
<accession>A0A9W7SUF8</accession>
<feature type="chain" id="PRO_5040967521" evidence="1">
    <location>
        <begin position="25"/>
        <end position="312"/>
    </location>
</feature>